<dbReference type="PANTHER" id="PTHR35010:SF2">
    <property type="entry name" value="BLL4672 PROTEIN"/>
    <property type="match status" value="1"/>
</dbReference>
<evidence type="ECO:0000259" key="1">
    <source>
        <dbReference type="PROSITE" id="PS50943"/>
    </source>
</evidence>
<dbReference type="RefSeq" id="WP_346224976.1">
    <property type="nucleotide sequence ID" value="NZ_JBDJAW010000004.1"/>
</dbReference>
<organism evidence="2 3">
    <name type="scientific">Microbispora maris</name>
    <dbReference type="NCBI Taxonomy" id="3144104"/>
    <lineage>
        <taxon>Bacteria</taxon>
        <taxon>Bacillati</taxon>
        <taxon>Actinomycetota</taxon>
        <taxon>Actinomycetes</taxon>
        <taxon>Streptosporangiales</taxon>
        <taxon>Streptosporangiaceae</taxon>
        <taxon>Microbispora</taxon>
    </lineage>
</organism>
<dbReference type="Pfam" id="PF13560">
    <property type="entry name" value="HTH_31"/>
    <property type="match status" value="1"/>
</dbReference>
<dbReference type="Pfam" id="PF17765">
    <property type="entry name" value="MLTR_LBD"/>
    <property type="match status" value="1"/>
</dbReference>
<dbReference type="Proteomes" id="UP001447516">
    <property type="component" value="Unassembled WGS sequence"/>
</dbReference>
<name>A0ABV0AM10_9ACTN</name>
<dbReference type="Gene3D" id="1.10.260.40">
    <property type="entry name" value="lambda repressor-like DNA-binding domains"/>
    <property type="match status" value="1"/>
</dbReference>
<gene>
    <name evidence="2" type="ORF">AAH991_07300</name>
</gene>
<dbReference type="PROSITE" id="PS50943">
    <property type="entry name" value="HTH_CROC1"/>
    <property type="match status" value="1"/>
</dbReference>
<comment type="caution">
    <text evidence="2">The sequence shown here is derived from an EMBL/GenBank/DDBJ whole genome shotgun (WGS) entry which is preliminary data.</text>
</comment>
<keyword evidence="3" id="KW-1185">Reference proteome</keyword>
<evidence type="ECO:0000313" key="2">
    <source>
        <dbReference type="EMBL" id="MEN3534901.1"/>
    </source>
</evidence>
<dbReference type="SMART" id="SM00530">
    <property type="entry name" value="HTH_XRE"/>
    <property type="match status" value="1"/>
</dbReference>
<accession>A0ABV0AM10</accession>
<dbReference type="SUPFAM" id="SSF47413">
    <property type="entry name" value="lambda repressor-like DNA-binding domains"/>
    <property type="match status" value="1"/>
</dbReference>
<dbReference type="PANTHER" id="PTHR35010">
    <property type="entry name" value="BLL4672 PROTEIN-RELATED"/>
    <property type="match status" value="1"/>
</dbReference>
<protein>
    <submittedName>
        <fullName evidence="2">Helix-turn-helix transcriptional regulator</fullName>
    </submittedName>
</protein>
<evidence type="ECO:0000313" key="3">
    <source>
        <dbReference type="Proteomes" id="UP001447516"/>
    </source>
</evidence>
<feature type="domain" description="HTH cro/C1-type" evidence="1">
    <location>
        <begin position="34"/>
        <end position="81"/>
    </location>
</feature>
<sequence length="275" mass="30276">MSSTELGAFLKARRGLVQPSDVGITAQSGRRVSGLRREEVAMLAGVSVDYYTRLEQGRERNPSPAVLNALAGALDLDADLREHVFRLAGLAPAPRRPVQDAVDDSLRELLAAWTHTPALIINRQLDVLAYNDLAGALYNGFERIDNLARMTFIDPFGRRFFTDWERATTTCVANLRLALGHTGSAEHVRALVAEAHAKSAEFRLLWDRREVRGKTHEAKAFRHPDVGDLLLEFNAFDVRSAPGLQLVVYQAPSGSPSAEKLRLLGSLAVSVDVDR</sequence>
<reference evidence="2 3" key="1">
    <citation type="submission" date="2024-05" db="EMBL/GenBank/DDBJ databases">
        <title>Microbispora sp.ZYX-F-249.</title>
        <authorList>
            <person name="Xie H."/>
        </authorList>
    </citation>
    <scope>NUCLEOTIDE SEQUENCE [LARGE SCALE GENOMIC DNA]</scope>
    <source>
        <strain evidence="2 3">ZYX-F-249</strain>
    </source>
</reference>
<proteinExistence type="predicted"/>
<dbReference type="EMBL" id="JBDJAW010000004">
    <property type="protein sequence ID" value="MEN3534901.1"/>
    <property type="molecule type" value="Genomic_DNA"/>
</dbReference>
<dbReference type="InterPro" id="IPR041413">
    <property type="entry name" value="MLTR_LBD"/>
</dbReference>
<dbReference type="Gene3D" id="3.30.450.180">
    <property type="match status" value="1"/>
</dbReference>
<dbReference type="CDD" id="cd00093">
    <property type="entry name" value="HTH_XRE"/>
    <property type="match status" value="1"/>
</dbReference>
<dbReference type="InterPro" id="IPR010982">
    <property type="entry name" value="Lambda_DNA-bd_dom_sf"/>
</dbReference>
<dbReference type="InterPro" id="IPR001387">
    <property type="entry name" value="Cro/C1-type_HTH"/>
</dbReference>